<evidence type="ECO:0000313" key="1">
    <source>
        <dbReference type="EMBL" id="MBT0769962.1"/>
    </source>
</evidence>
<protein>
    <submittedName>
        <fullName evidence="1">2'-5' RNA ligase family protein</fullName>
    </submittedName>
</protein>
<keyword evidence="2" id="KW-1185">Reference proteome</keyword>
<dbReference type="Gene3D" id="3.90.1140.10">
    <property type="entry name" value="Cyclic phosphodiesterase"/>
    <property type="match status" value="1"/>
</dbReference>
<name>A0ABS5TFV4_9ACTN</name>
<organism evidence="1 2">
    <name type="scientific">Kineosporia corallincola</name>
    <dbReference type="NCBI Taxonomy" id="2835133"/>
    <lineage>
        <taxon>Bacteria</taxon>
        <taxon>Bacillati</taxon>
        <taxon>Actinomycetota</taxon>
        <taxon>Actinomycetes</taxon>
        <taxon>Kineosporiales</taxon>
        <taxon>Kineosporiaceae</taxon>
        <taxon>Kineosporia</taxon>
    </lineage>
</organism>
<gene>
    <name evidence="1" type="ORF">KIH74_13575</name>
</gene>
<proteinExistence type="predicted"/>
<keyword evidence="1" id="KW-0436">Ligase</keyword>
<dbReference type="GO" id="GO:0016874">
    <property type="term" value="F:ligase activity"/>
    <property type="evidence" value="ECO:0007669"/>
    <property type="project" value="UniProtKB-KW"/>
</dbReference>
<sequence>MQPFNFRPATGPWSTGEARLAVCIVPDLTRDRGLGVLVRDCREAMAPFPITTVPDELLRVTLAQVNDAPAGQIDDAGRKALLEGLREHLAPIPPVTVTAGSPLAYATGALCDLEVEPLAALGSAVRAAVAAVRGAEAGHPGIEHMTLGYAYAEASTDELARTLRRVRPSHARLTVDAVRLIEVTAGERAFAWTTVGEVSLP</sequence>
<reference evidence="1 2" key="1">
    <citation type="submission" date="2021-05" db="EMBL/GenBank/DDBJ databases">
        <title>Kineosporia and Streptomyces sp. nov. two new marine actinobacteria isolated from Coral.</title>
        <authorList>
            <person name="Buangrab K."/>
            <person name="Sutthacheep M."/>
            <person name="Yeemin T."/>
            <person name="Harunari E."/>
            <person name="Igarashi Y."/>
            <person name="Kanchanasin P."/>
            <person name="Tanasupawat S."/>
            <person name="Phongsopitanun W."/>
        </authorList>
    </citation>
    <scope>NUCLEOTIDE SEQUENCE [LARGE SCALE GENOMIC DNA]</scope>
    <source>
        <strain evidence="1 2">J2-2</strain>
    </source>
</reference>
<dbReference type="Proteomes" id="UP001197247">
    <property type="component" value="Unassembled WGS sequence"/>
</dbReference>
<dbReference type="Pfam" id="PF13563">
    <property type="entry name" value="2_5_RNA_ligase2"/>
    <property type="match status" value="1"/>
</dbReference>
<dbReference type="SUPFAM" id="SSF55144">
    <property type="entry name" value="LigT-like"/>
    <property type="match status" value="1"/>
</dbReference>
<evidence type="ECO:0000313" key="2">
    <source>
        <dbReference type="Proteomes" id="UP001197247"/>
    </source>
</evidence>
<accession>A0ABS5TFV4</accession>
<dbReference type="RefSeq" id="WP_214156261.1">
    <property type="nucleotide sequence ID" value="NZ_JAHBAY010000005.1"/>
</dbReference>
<comment type="caution">
    <text evidence="1">The sequence shown here is derived from an EMBL/GenBank/DDBJ whole genome shotgun (WGS) entry which is preliminary data.</text>
</comment>
<dbReference type="InterPro" id="IPR009097">
    <property type="entry name" value="Cyclic_Pdiesterase"/>
</dbReference>
<dbReference type="EMBL" id="JAHBAY010000005">
    <property type="protein sequence ID" value="MBT0769962.1"/>
    <property type="molecule type" value="Genomic_DNA"/>
</dbReference>